<evidence type="ECO:0000259" key="1">
    <source>
        <dbReference type="Pfam" id="PF20613"/>
    </source>
</evidence>
<name>A0AAE7MP35_ENTGA</name>
<evidence type="ECO:0000313" key="3">
    <source>
        <dbReference type="Proteomes" id="UP000516696"/>
    </source>
</evidence>
<dbReference type="Proteomes" id="UP000516696">
    <property type="component" value="Chromosome"/>
</dbReference>
<dbReference type="AlphaFoldDB" id="A0AAE7MP35"/>
<dbReference type="RefSeq" id="WP_129194898.1">
    <property type="nucleotide sequence ID" value="NZ_CP050485.1"/>
</dbReference>
<feature type="domain" description="HipA-like kinase" evidence="1">
    <location>
        <begin position="19"/>
        <end position="186"/>
    </location>
</feature>
<accession>A0AAE7MP35</accession>
<dbReference type="EMBL" id="CP050485">
    <property type="protein sequence ID" value="QOG27012.1"/>
    <property type="molecule type" value="Genomic_DNA"/>
</dbReference>
<proteinExistence type="predicted"/>
<gene>
    <name evidence="2" type="ORF">EGM181_07025</name>
</gene>
<sequence length="325" mass="36923">MVDKFFAETYLNDPSPKVGQSKPIKITAENGKRYFLKTEIVNSTWQNAVFFQELLCSLLAKHLKVPVPNFAIIELEKDFIEANAELMFSRKFKPGLYFATEEVNDVEDNLAESISLGVNNGLPKVKRTWTGYLNNVSNPEAYADIIAFDIFIQNCDRFSNLGNLLIGSESGLRKVYAIDHGHAFGTPNFDTTKIKLLKLNEEPNYDDWLLNQFRRHGGGFTFGPVFQGMQNNIDLTGNNPFCRIVDSIEKISRDELTFILGEIPEEWTISGDQQRKIYLDFLSRQGLLVKDIINKIVRANLFSNHTGGDLLWNESYSNEESSGIQ</sequence>
<reference evidence="2 3" key="1">
    <citation type="submission" date="2020-03" db="EMBL/GenBank/DDBJ databases">
        <title>Characterization of ganglioside-mimicking enterococci.</title>
        <authorList>
            <person name="Patry R.T."/>
            <person name="Nothaft H."/>
            <person name="Bridger R."/>
            <person name="Shajahan A."/>
            <person name="Huynh S."/>
            <person name="Sanchez S."/>
            <person name="Azadi P."/>
            <person name="Cooper K."/>
            <person name="Miller W.G."/>
            <person name="Parker C.T."/>
            <person name="Wells L."/>
            <person name="Szymanski C.M."/>
        </authorList>
    </citation>
    <scope>NUCLEOTIDE SEQUENCE [LARGE SCALE GENOMIC DNA]</scope>
    <source>
        <strain evidence="2 3">EGM181</strain>
    </source>
</reference>
<evidence type="ECO:0000313" key="2">
    <source>
        <dbReference type="EMBL" id="QOG27012.1"/>
    </source>
</evidence>
<dbReference type="InterPro" id="IPR046748">
    <property type="entry name" value="HipA_2"/>
</dbReference>
<organism evidence="2 3">
    <name type="scientific">Enterococcus gallinarum</name>
    <dbReference type="NCBI Taxonomy" id="1353"/>
    <lineage>
        <taxon>Bacteria</taxon>
        <taxon>Bacillati</taxon>
        <taxon>Bacillota</taxon>
        <taxon>Bacilli</taxon>
        <taxon>Lactobacillales</taxon>
        <taxon>Enterococcaceae</taxon>
        <taxon>Enterococcus</taxon>
    </lineage>
</organism>
<protein>
    <recommendedName>
        <fullName evidence="1">HipA-like kinase domain-containing protein</fullName>
    </recommendedName>
</protein>
<dbReference type="Pfam" id="PF20613">
    <property type="entry name" value="HipA_2"/>
    <property type="match status" value="1"/>
</dbReference>